<evidence type="ECO:0000256" key="4">
    <source>
        <dbReference type="ARBA" id="ARBA00022801"/>
    </source>
</evidence>
<dbReference type="PRINTS" id="PR00738">
    <property type="entry name" value="GLHYDRLASE20"/>
</dbReference>
<evidence type="ECO:0000259" key="7">
    <source>
        <dbReference type="Pfam" id="PF00728"/>
    </source>
</evidence>
<gene>
    <name evidence="9" type="ORF">H8S08_02290</name>
</gene>
<evidence type="ECO:0000313" key="9">
    <source>
        <dbReference type="EMBL" id="MBC5615853.1"/>
    </source>
</evidence>
<keyword evidence="4" id="KW-0378">Hydrolase</keyword>
<evidence type="ECO:0000259" key="8">
    <source>
        <dbReference type="Pfam" id="PF02838"/>
    </source>
</evidence>
<feature type="signal peptide" evidence="6">
    <location>
        <begin position="1"/>
        <end position="21"/>
    </location>
</feature>
<dbReference type="PANTHER" id="PTHR22600:SF57">
    <property type="entry name" value="BETA-N-ACETYLHEXOSAMINIDASE"/>
    <property type="match status" value="1"/>
</dbReference>
<keyword evidence="10" id="KW-1185">Reference proteome</keyword>
<keyword evidence="5" id="KW-0326">Glycosidase</keyword>
<dbReference type="SUPFAM" id="SSF51445">
    <property type="entry name" value="(Trans)glycosidases"/>
    <property type="match status" value="1"/>
</dbReference>
<sequence length="532" mass="60349">MKKLFIGLVAAALFAVNGTRAQNHPIEILPKPVKIVAFQNAAVLSGETSVYLDPKANLNQDYVTGVLKEAGIDPVYTTKAKKAKLAFKLNAVPSNNNDEAYRLAVMSPDSKKQIVATADARAGLLYALQTLRQMTTPQNGLVTIPACVITDAPAFPWRAYMQDESRHFQGAETVKNLLDEMARLKMNTFHWHLVDDQGWRIEIKKYPKLTELGSKRDFDHMNVTSEEWDELFPKRAYYTQDEIRDIVKYADDRGIKVIPEIEVPGHASASIYAYPWIGATSRREGKAVVGDLYDVTDPKVEEFLHDILDEVVALFPSKIVHIGGDEANYTHWQNSEEIQAFMKANGLPTCSDLQVWAINRMSKYLASKGCRMIGWNEITGDNVRGEAHVQASQSEKLAPGTIVQFWDGDISLVNKAIEKGYDVVNSNRFFTYLDYPYEVTPFEKAYSFNPIPDGLADADKEKILGTGCQMWGEFTPNLDRLYYQIFPRIAAYAECGWTPADKKYYEDFRKRLKKIENIWKEKGYLKTQLDKY</sequence>
<dbReference type="Pfam" id="PF02838">
    <property type="entry name" value="Glyco_hydro_20b"/>
    <property type="match status" value="1"/>
</dbReference>
<dbReference type="EMBL" id="JACOOK010000001">
    <property type="protein sequence ID" value="MBC5615853.1"/>
    <property type="molecule type" value="Genomic_DNA"/>
</dbReference>
<evidence type="ECO:0000256" key="6">
    <source>
        <dbReference type="SAM" id="SignalP"/>
    </source>
</evidence>
<organism evidence="9 10">
    <name type="scientific">Alistipes hominis</name>
    <dbReference type="NCBI Taxonomy" id="2763015"/>
    <lineage>
        <taxon>Bacteria</taxon>
        <taxon>Pseudomonadati</taxon>
        <taxon>Bacteroidota</taxon>
        <taxon>Bacteroidia</taxon>
        <taxon>Bacteroidales</taxon>
        <taxon>Rikenellaceae</taxon>
        <taxon>Alistipes</taxon>
    </lineage>
</organism>
<evidence type="ECO:0000256" key="1">
    <source>
        <dbReference type="ARBA" id="ARBA00001231"/>
    </source>
</evidence>
<evidence type="ECO:0000256" key="3">
    <source>
        <dbReference type="ARBA" id="ARBA00012663"/>
    </source>
</evidence>
<accession>A0ABR7CJL5</accession>
<dbReference type="Pfam" id="PF00728">
    <property type="entry name" value="Glyco_hydro_20"/>
    <property type="match status" value="1"/>
</dbReference>
<dbReference type="SUPFAM" id="SSF55545">
    <property type="entry name" value="beta-N-acetylhexosaminidase-like domain"/>
    <property type="match status" value="1"/>
</dbReference>
<dbReference type="Gene3D" id="3.30.379.10">
    <property type="entry name" value="Chitobiase/beta-hexosaminidase domain 2-like"/>
    <property type="match status" value="1"/>
</dbReference>
<dbReference type="InterPro" id="IPR025705">
    <property type="entry name" value="Beta_hexosaminidase_sua/sub"/>
</dbReference>
<dbReference type="RefSeq" id="WP_055201821.1">
    <property type="nucleotide sequence ID" value="NZ_JACOOK010000001.1"/>
</dbReference>
<comment type="catalytic activity">
    <reaction evidence="1">
        <text>Hydrolysis of terminal non-reducing N-acetyl-D-hexosamine residues in N-acetyl-beta-D-hexosaminides.</text>
        <dbReference type="EC" id="3.2.1.52"/>
    </reaction>
</comment>
<dbReference type="CDD" id="cd06563">
    <property type="entry name" value="GH20_chitobiase-like"/>
    <property type="match status" value="1"/>
</dbReference>
<evidence type="ECO:0000256" key="5">
    <source>
        <dbReference type="ARBA" id="ARBA00023295"/>
    </source>
</evidence>
<dbReference type="Proteomes" id="UP000636891">
    <property type="component" value="Unassembled WGS sequence"/>
</dbReference>
<dbReference type="PIRSF" id="PIRSF001093">
    <property type="entry name" value="B-hxosamndse_ab_euk"/>
    <property type="match status" value="1"/>
</dbReference>
<protein>
    <recommendedName>
        <fullName evidence="3">beta-N-acetylhexosaminidase</fullName>
        <ecNumber evidence="3">3.2.1.52</ecNumber>
    </recommendedName>
</protein>
<dbReference type="InterPro" id="IPR029018">
    <property type="entry name" value="Hex-like_dom2"/>
</dbReference>
<comment type="caution">
    <text evidence="9">The sequence shown here is derived from an EMBL/GenBank/DDBJ whole genome shotgun (WGS) entry which is preliminary data.</text>
</comment>
<name>A0ABR7CJL5_9BACT</name>
<feature type="chain" id="PRO_5045085538" description="beta-N-acetylhexosaminidase" evidence="6">
    <location>
        <begin position="22"/>
        <end position="532"/>
    </location>
</feature>
<dbReference type="InterPro" id="IPR015883">
    <property type="entry name" value="Glyco_hydro_20_cat"/>
</dbReference>
<dbReference type="InterPro" id="IPR015882">
    <property type="entry name" value="HEX_bac_N"/>
</dbReference>
<evidence type="ECO:0000256" key="2">
    <source>
        <dbReference type="ARBA" id="ARBA00006285"/>
    </source>
</evidence>
<keyword evidence="6" id="KW-0732">Signal</keyword>
<dbReference type="PANTHER" id="PTHR22600">
    <property type="entry name" value="BETA-HEXOSAMINIDASE"/>
    <property type="match status" value="1"/>
</dbReference>
<dbReference type="EC" id="3.2.1.52" evidence="3"/>
<dbReference type="Gene3D" id="3.20.20.80">
    <property type="entry name" value="Glycosidases"/>
    <property type="match status" value="1"/>
</dbReference>
<reference evidence="9 10" key="1">
    <citation type="submission" date="2020-08" db="EMBL/GenBank/DDBJ databases">
        <title>Genome public.</title>
        <authorList>
            <person name="Liu C."/>
            <person name="Sun Q."/>
        </authorList>
    </citation>
    <scope>NUCLEOTIDE SEQUENCE [LARGE SCALE GENOMIC DNA]</scope>
    <source>
        <strain evidence="9 10">New-7</strain>
    </source>
</reference>
<proteinExistence type="inferred from homology"/>
<dbReference type="InterPro" id="IPR017853">
    <property type="entry name" value="GH"/>
</dbReference>
<feature type="domain" description="Beta-hexosaminidase bacterial type N-terminal" evidence="8">
    <location>
        <begin position="26"/>
        <end position="152"/>
    </location>
</feature>
<evidence type="ECO:0000313" key="10">
    <source>
        <dbReference type="Proteomes" id="UP000636891"/>
    </source>
</evidence>
<feature type="domain" description="Glycoside hydrolase family 20 catalytic" evidence="7">
    <location>
        <begin position="155"/>
        <end position="499"/>
    </location>
</feature>
<comment type="similarity">
    <text evidence="2">Belongs to the glycosyl hydrolase 20 family.</text>
</comment>